<dbReference type="EMBL" id="BAAAPZ010000006">
    <property type="protein sequence ID" value="GAA2096848.1"/>
    <property type="molecule type" value="Genomic_DNA"/>
</dbReference>
<feature type="chain" id="PRO_5046341040" evidence="2">
    <location>
        <begin position="36"/>
        <end position="154"/>
    </location>
</feature>
<evidence type="ECO:0000256" key="1">
    <source>
        <dbReference type="SAM" id="MobiDB-lite"/>
    </source>
</evidence>
<evidence type="ECO:0000313" key="4">
    <source>
        <dbReference type="Proteomes" id="UP001500984"/>
    </source>
</evidence>
<dbReference type="Proteomes" id="UP001500984">
    <property type="component" value="Unassembled WGS sequence"/>
</dbReference>
<name>A0ABP5IB11_9MICO</name>
<feature type="region of interest" description="Disordered" evidence="1">
    <location>
        <begin position="32"/>
        <end position="73"/>
    </location>
</feature>
<feature type="signal peptide" evidence="2">
    <location>
        <begin position="1"/>
        <end position="35"/>
    </location>
</feature>
<comment type="caution">
    <text evidence="3">The sequence shown here is derived from an EMBL/GenBank/DDBJ whole genome shotgun (WGS) entry which is preliminary data.</text>
</comment>
<sequence length="154" mass="15854">MTQIKAGTSRRTFTKAAAWATPVIAAAATAPMAAASTEPPEEATSIGGTSTSPKVGNVGFIRPQGLDPNGNEGYFPNGQTFRLLSSDLDFDTIVVTAITGGTIVKLSDGEWLITPDDGVTSVNITFNSPVPGSYRLVSEGPVDPGQSWGGTVLP</sequence>
<gene>
    <name evidence="3" type="ORF">GCM10009823_17180</name>
</gene>
<feature type="compositionally biased region" description="Low complexity" evidence="1">
    <location>
        <begin position="32"/>
        <end position="44"/>
    </location>
</feature>
<keyword evidence="4" id="KW-1185">Reference proteome</keyword>
<evidence type="ECO:0000256" key="2">
    <source>
        <dbReference type="SAM" id="SignalP"/>
    </source>
</evidence>
<reference evidence="4" key="1">
    <citation type="journal article" date="2019" name="Int. J. Syst. Evol. Microbiol.">
        <title>The Global Catalogue of Microorganisms (GCM) 10K type strain sequencing project: providing services to taxonomists for standard genome sequencing and annotation.</title>
        <authorList>
            <consortium name="The Broad Institute Genomics Platform"/>
            <consortium name="The Broad Institute Genome Sequencing Center for Infectious Disease"/>
            <person name="Wu L."/>
            <person name="Ma J."/>
        </authorList>
    </citation>
    <scope>NUCLEOTIDE SEQUENCE [LARGE SCALE GENOMIC DNA]</scope>
    <source>
        <strain evidence="4">JCM 15900</strain>
    </source>
</reference>
<proteinExistence type="predicted"/>
<keyword evidence="2" id="KW-0732">Signal</keyword>
<evidence type="ECO:0000313" key="3">
    <source>
        <dbReference type="EMBL" id="GAA2096848.1"/>
    </source>
</evidence>
<protein>
    <submittedName>
        <fullName evidence="3">Uncharacterized protein</fullName>
    </submittedName>
</protein>
<accession>A0ABP5IB11</accession>
<dbReference type="PROSITE" id="PS51318">
    <property type="entry name" value="TAT"/>
    <property type="match status" value="1"/>
</dbReference>
<dbReference type="RefSeq" id="WP_344336887.1">
    <property type="nucleotide sequence ID" value="NZ_BAAAPZ010000006.1"/>
</dbReference>
<organism evidence="3 4">
    <name type="scientific">Brevibacterium salitolerans</name>
    <dbReference type="NCBI Taxonomy" id="1403566"/>
    <lineage>
        <taxon>Bacteria</taxon>
        <taxon>Bacillati</taxon>
        <taxon>Actinomycetota</taxon>
        <taxon>Actinomycetes</taxon>
        <taxon>Micrococcales</taxon>
        <taxon>Brevibacteriaceae</taxon>
        <taxon>Brevibacterium</taxon>
    </lineage>
</organism>
<dbReference type="InterPro" id="IPR006311">
    <property type="entry name" value="TAT_signal"/>
</dbReference>